<organism evidence="2 3">
    <name type="scientific">Methylovorus glucosotrophus (strain SIP3-4)</name>
    <dbReference type="NCBI Taxonomy" id="582744"/>
    <lineage>
        <taxon>Bacteria</taxon>
        <taxon>Pseudomonadati</taxon>
        <taxon>Pseudomonadota</taxon>
        <taxon>Betaproteobacteria</taxon>
        <taxon>Nitrosomonadales</taxon>
        <taxon>Methylophilaceae</taxon>
        <taxon>Methylovorus</taxon>
    </lineage>
</organism>
<dbReference type="PIRSF" id="PIRSF025560">
    <property type="entry name" value="UCP025560"/>
    <property type="match status" value="1"/>
</dbReference>
<dbReference type="eggNOG" id="COG3784">
    <property type="taxonomic scope" value="Bacteria"/>
</dbReference>
<keyword evidence="3" id="KW-1185">Reference proteome</keyword>
<sequence precursor="true">MKNIIIVFSLMMSMWLSLSPAHAAADLEINTPAISAIKNSMQARHAQLAPFYSSGAVGFSRDGLVAVRDAAAVPLAQRQALNSLVAAENKDRNALYAEIANGNQHPEWEPEIRATFAKRWADKAQGGWWVQDGSGWVKK</sequence>
<evidence type="ECO:0000313" key="3">
    <source>
        <dbReference type="Proteomes" id="UP000002743"/>
    </source>
</evidence>
<dbReference type="EMBL" id="CP001674">
    <property type="protein sequence ID" value="ACT50189.1"/>
    <property type="molecule type" value="Genomic_DNA"/>
</dbReference>
<name>C6XCB4_METGS</name>
<reference evidence="2 3" key="2">
    <citation type="journal article" date="2011" name="J. Bacteriol.">
        <title>Genomes of three methylotrophs from a single niche uncover genetic and metabolic divergence of Methylophilaceae.</title>
        <authorList>
            <person name="Lapidus A."/>
            <person name="Clum A."/>
            <person name="Labutti K."/>
            <person name="Kaluzhnaya M.G."/>
            <person name="Lim S."/>
            <person name="Beck D.A."/>
            <person name="Glavina Del Rio T."/>
            <person name="Nolan M."/>
            <person name="Mavromatis K."/>
            <person name="Huntemann M."/>
            <person name="Lucas S."/>
            <person name="Lidstrom M.E."/>
            <person name="Ivanova N."/>
            <person name="Chistoserdova L."/>
        </authorList>
    </citation>
    <scope>NUCLEOTIDE SEQUENCE [LARGE SCALE GENOMIC DNA]</scope>
    <source>
        <strain evidence="2 3">SIP3-4</strain>
    </source>
</reference>
<evidence type="ECO:0000313" key="2">
    <source>
        <dbReference type="EMBL" id="ACT50189.1"/>
    </source>
</evidence>
<dbReference type="Proteomes" id="UP000002743">
    <property type="component" value="Chromosome"/>
</dbReference>
<evidence type="ECO:0000256" key="1">
    <source>
        <dbReference type="SAM" id="SignalP"/>
    </source>
</evidence>
<proteinExistence type="predicted"/>
<reference evidence="3" key="1">
    <citation type="submission" date="2009-07" db="EMBL/GenBank/DDBJ databases">
        <title>Complete sequence of chromosome of Methylovorus sp. SIP3-4.</title>
        <authorList>
            <person name="Lucas S."/>
            <person name="Copeland A."/>
            <person name="Lapidus A."/>
            <person name="Glavina del Rio T."/>
            <person name="Tice H."/>
            <person name="Bruce D."/>
            <person name="Goodwin L."/>
            <person name="Pitluck S."/>
            <person name="Clum A."/>
            <person name="Larimer F."/>
            <person name="Land M."/>
            <person name="Hauser L."/>
            <person name="Kyrpides N."/>
            <person name="Mikhailova N."/>
            <person name="Kayluzhnaya M."/>
            <person name="Chistoserdova L."/>
        </authorList>
    </citation>
    <scope>NUCLEOTIDE SEQUENCE [LARGE SCALE GENOMIC DNA]</scope>
    <source>
        <strain evidence="3">SIP3-4</strain>
    </source>
</reference>
<dbReference type="AlphaFoldDB" id="C6XCB4"/>
<dbReference type="Pfam" id="PF07027">
    <property type="entry name" value="DUF1318"/>
    <property type="match status" value="1"/>
</dbReference>
<feature type="chain" id="PRO_5002972605" description="DUF1318 domain-containing protein" evidence="1">
    <location>
        <begin position="24"/>
        <end position="139"/>
    </location>
</feature>
<dbReference type="KEGG" id="mei:Msip34_0941"/>
<dbReference type="RefSeq" id="WP_015829726.1">
    <property type="nucleotide sequence ID" value="NC_012969.1"/>
</dbReference>
<protein>
    <recommendedName>
        <fullName evidence="4">DUF1318 domain-containing protein</fullName>
    </recommendedName>
</protein>
<gene>
    <name evidence="2" type="ordered locus">Msip34_0941</name>
</gene>
<feature type="signal peptide" evidence="1">
    <location>
        <begin position="1"/>
        <end position="23"/>
    </location>
</feature>
<dbReference type="InterPro" id="IPR008309">
    <property type="entry name" value="YdbL"/>
</dbReference>
<dbReference type="STRING" id="582744.Msip34_0941"/>
<dbReference type="HOGENOM" id="CLU_1833070_0_0_4"/>
<evidence type="ECO:0008006" key="4">
    <source>
        <dbReference type="Google" id="ProtNLM"/>
    </source>
</evidence>
<accession>C6XCB4</accession>
<dbReference type="OrthoDB" id="8526313at2"/>
<keyword evidence="1" id="KW-0732">Signal</keyword>